<protein>
    <submittedName>
        <fullName evidence="2">Uncharacterized protein</fullName>
    </submittedName>
</protein>
<keyword evidence="3" id="KW-1185">Reference proteome</keyword>
<evidence type="ECO:0000313" key="3">
    <source>
        <dbReference type="Proteomes" id="UP000823561"/>
    </source>
</evidence>
<comment type="caution">
    <text evidence="2">The sequence shown here is derived from an EMBL/GenBank/DDBJ whole genome shotgun (WGS) entry which is preliminary data.</text>
</comment>
<evidence type="ECO:0000256" key="1">
    <source>
        <dbReference type="SAM" id="MobiDB-lite"/>
    </source>
</evidence>
<feature type="region of interest" description="Disordered" evidence="1">
    <location>
        <begin position="107"/>
        <end position="152"/>
    </location>
</feature>
<accession>A0AAV6GQL8</accession>
<feature type="compositionally biased region" description="Low complexity" evidence="1">
    <location>
        <begin position="118"/>
        <end position="134"/>
    </location>
</feature>
<organism evidence="2 3">
    <name type="scientific">Alosa alosa</name>
    <name type="common">allis shad</name>
    <dbReference type="NCBI Taxonomy" id="278164"/>
    <lineage>
        <taxon>Eukaryota</taxon>
        <taxon>Metazoa</taxon>
        <taxon>Chordata</taxon>
        <taxon>Craniata</taxon>
        <taxon>Vertebrata</taxon>
        <taxon>Euteleostomi</taxon>
        <taxon>Actinopterygii</taxon>
        <taxon>Neopterygii</taxon>
        <taxon>Teleostei</taxon>
        <taxon>Clupei</taxon>
        <taxon>Clupeiformes</taxon>
        <taxon>Clupeoidei</taxon>
        <taxon>Clupeidae</taxon>
        <taxon>Alosa</taxon>
    </lineage>
</organism>
<feature type="region of interest" description="Disordered" evidence="1">
    <location>
        <begin position="54"/>
        <end position="76"/>
    </location>
</feature>
<sequence length="273" mass="29973">MSFHPVFRFEPSSSELTLRPSAAAEIFLKQGSVSGGQVKRADVVRAEARARAWSKYADNSEQAKEREGGDTTTTPQMLNKDALASYARLYDARDQESRTYVIRVQAGDRRERRRTRQQRGLQQCGSRAGSSASWGGPGAAAHTGGIRAGGEVERKPGRTRLVCAGLGPGAAVERGLRAALRCYSAQLQHSFNQLAQEFKGKTEHLYDWLPCNVVLGQGAGAAQPPKASRLVEAIMLELCRVHRHEGKTLAGVRINRWGAVMRDYKQIQDNVVN</sequence>
<dbReference type="AlphaFoldDB" id="A0AAV6GQL8"/>
<proteinExistence type="predicted"/>
<dbReference type="EMBL" id="JADWDJ010000008">
    <property type="protein sequence ID" value="KAG5277488.1"/>
    <property type="molecule type" value="Genomic_DNA"/>
</dbReference>
<gene>
    <name evidence="2" type="ORF">AALO_G00118210</name>
</gene>
<reference evidence="2" key="1">
    <citation type="submission" date="2020-10" db="EMBL/GenBank/DDBJ databases">
        <title>Chromosome-scale genome assembly of the Allis shad, Alosa alosa.</title>
        <authorList>
            <person name="Margot Z."/>
            <person name="Christophe K."/>
            <person name="Cabau C."/>
            <person name="Louis A."/>
            <person name="Berthelot C."/>
            <person name="Parey E."/>
            <person name="Roest Crollius H."/>
            <person name="Montfort J."/>
            <person name="Robinson-Rechavi M."/>
            <person name="Bucao C."/>
            <person name="Bouchez O."/>
            <person name="Gislard M."/>
            <person name="Lluch J."/>
            <person name="Milhes M."/>
            <person name="Lampietro C."/>
            <person name="Lopez Roques C."/>
            <person name="Donnadieu C."/>
            <person name="Braasch I."/>
            <person name="Desvignes T."/>
            <person name="Postlethwait J."/>
            <person name="Bobe J."/>
            <person name="Guiguen Y."/>
        </authorList>
    </citation>
    <scope>NUCLEOTIDE SEQUENCE</scope>
    <source>
        <strain evidence="2">M-15738</strain>
        <tissue evidence="2">Blood</tissue>
    </source>
</reference>
<dbReference type="Proteomes" id="UP000823561">
    <property type="component" value="Chromosome 8"/>
</dbReference>
<evidence type="ECO:0000313" key="2">
    <source>
        <dbReference type="EMBL" id="KAG5277488.1"/>
    </source>
</evidence>
<name>A0AAV6GQL8_9TELE</name>